<keyword evidence="2" id="KW-1185">Reference proteome</keyword>
<comment type="caution">
    <text evidence="1">The sequence shown here is derived from an EMBL/GenBank/DDBJ whole genome shotgun (WGS) entry which is preliminary data.</text>
</comment>
<name>A0A9P9KJH2_FUSSL</name>
<protein>
    <submittedName>
        <fullName evidence="1">Uncharacterized protein</fullName>
    </submittedName>
</protein>
<dbReference type="AlphaFoldDB" id="A0A9P9KJH2"/>
<reference evidence="1" key="1">
    <citation type="journal article" date="2021" name="Nat. Commun.">
        <title>Genetic determinants of endophytism in the Arabidopsis root mycobiome.</title>
        <authorList>
            <person name="Mesny F."/>
            <person name="Miyauchi S."/>
            <person name="Thiergart T."/>
            <person name="Pickel B."/>
            <person name="Atanasova L."/>
            <person name="Karlsson M."/>
            <person name="Huettel B."/>
            <person name="Barry K.W."/>
            <person name="Haridas S."/>
            <person name="Chen C."/>
            <person name="Bauer D."/>
            <person name="Andreopoulos W."/>
            <person name="Pangilinan J."/>
            <person name="LaButti K."/>
            <person name="Riley R."/>
            <person name="Lipzen A."/>
            <person name="Clum A."/>
            <person name="Drula E."/>
            <person name="Henrissat B."/>
            <person name="Kohler A."/>
            <person name="Grigoriev I.V."/>
            <person name="Martin F.M."/>
            <person name="Hacquard S."/>
        </authorList>
    </citation>
    <scope>NUCLEOTIDE SEQUENCE</scope>
    <source>
        <strain evidence="1">FSSC 5 MPI-SDFR-AT-0091</strain>
    </source>
</reference>
<accession>A0A9P9KJH2</accession>
<organism evidence="1 2">
    <name type="scientific">Fusarium solani</name>
    <name type="common">Filamentous fungus</name>
    <dbReference type="NCBI Taxonomy" id="169388"/>
    <lineage>
        <taxon>Eukaryota</taxon>
        <taxon>Fungi</taxon>
        <taxon>Dikarya</taxon>
        <taxon>Ascomycota</taxon>
        <taxon>Pezizomycotina</taxon>
        <taxon>Sordariomycetes</taxon>
        <taxon>Hypocreomycetidae</taxon>
        <taxon>Hypocreales</taxon>
        <taxon>Nectriaceae</taxon>
        <taxon>Fusarium</taxon>
        <taxon>Fusarium solani species complex</taxon>
    </lineage>
</organism>
<dbReference type="OrthoDB" id="27483at2759"/>
<evidence type="ECO:0000313" key="2">
    <source>
        <dbReference type="Proteomes" id="UP000736672"/>
    </source>
</evidence>
<evidence type="ECO:0000313" key="1">
    <source>
        <dbReference type="EMBL" id="KAH7263953.1"/>
    </source>
</evidence>
<dbReference type="Proteomes" id="UP000736672">
    <property type="component" value="Unassembled WGS sequence"/>
</dbReference>
<gene>
    <name evidence="1" type="ORF">B0J15DRAFT_258545</name>
</gene>
<sequence>MLDWARAMIRSCLDSMGSANLGQEAGSLIADLSLYFSDPVAFLKETALPKSRGMSNPLPFHLRFLDQLRNLIVKEGLPGRKYSHLFKETSRWLIETADFAELSGQMSGEKSKAVNQDQLEYKVKNVRITNFLVCLIKRSTKSDDLVSLFASKIVADAPRFRATEFATLWMPLLCEVPGKLIKNKIPLDTPCYQQLCSALVKSLLDNLVGPELVDTESQARGSVSCGCVYCTQLNEFLADLSQSVGTLPITRTEREHLKDEIKSAGIDCKCEALPGDSPCTLMTKAPSPQHVENREAWVSRQETAYNLLRKMEKSHLEQLLGPDYSLFLGLERTIHPPAAPQPVARMKRKVSDTDIVDLGGKKKNLKITSLFTKK</sequence>
<proteinExistence type="predicted"/>
<dbReference type="EMBL" id="JAGTJS010000007">
    <property type="protein sequence ID" value="KAH7263953.1"/>
    <property type="molecule type" value="Genomic_DNA"/>
</dbReference>